<dbReference type="EMBL" id="NCKU01004345">
    <property type="protein sequence ID" value="RWS06085.1"/>
    <property type="molecule type" value="Genomic_DNA"/>
</dbReference>
<dbReference type="SMART" id="SM00462">
    <property type="entry name" value="PTB"/>
    <property type="match status" value="1"/>
</dbReference>
<evidence type="ECO:0000313" key="5">
    <source>
        <dbReference type="EMBL" id="RWS06896.1"/>
    </source>
</evidence>
<dbReference type="STRING" id="1965070.A0A3S4QPG4"/>
<reference evidence="3 6" key="1">
    <citation type="journal article" date="2018" name="Gigascience">
        <title>Genomes of trombidid mites reveal novel predicted allergens and laterally-transferred genes associated with secondary metabolism.</title>
        <authorList>
            <person name="Dong X."/>
            <person name="Chaisiri K."/>
            <person name="Xia D."/>
            <person name="Armstrong S.D."/>
            <person name="Fang Y."/>
            <person name="Donnelly M.J."/>
            <person name="Kadowaki T."/>
            <person name="McGarry J.W."/>
            <person name="Darby A.C."/>
            <person name="Makepeace B.L."/>
        </authorList>
    </citation>
    <scope>NUCLEOTIDE SEQUENCE [LARGE SCALE GENOMIC DNA]</scope>
    <source>
        <strain evidence="3">UoL-WK</strain>
    </source>
</reference>
<evidence type="ECO:0000259" key="1">
    <source>
        <dbReference type="PROSITE" id="PS01179"/>
    </source>
</evidence>
<dbReference type="CDD" id="cd00934">
    <property type="entry name" value="PTB"/>
    <property type="match status" value="1"/>
</dbReference>
<organism evidence="3 6">
    <name type="scientific">Dinothrombium tinctorium</name>
    <dbReference type="NCBI Taxonomy" id="1965070"/>
    <lineage>
        <taxon>Eukaryota</taxon>
        <taxon>Metazoa</taxon>
        <taxon>Ecdysozoa</taxon>
        <taxon>Arthropoda</taxon>
        <taxon>Chelicerata</taxon>
        <taxon>Arachnida</taxon>
        <taxon>Acari</taxon>
        <taxon>Acariformes</taxon>
        <taxon>Trombidiformes</taxon>
        <taxon>Prostigmata</taxon>
        <taxon>Anystina</taxon>
        <taxon>Parasitengona</taxon>
        <taxon>Trombidioidea</taxon>
        <taxon>Trombidiidae</taxon>
        <taxon>Dinothrombium</taxon>
    </lineage>
</organism>
<dbReference type="Proteomes" id="UP000285301">
    <property type="component" value="Unassembled WGS sequence"/>
</dbReference>
<dbReference type="Pfam" id="PF00640">
    <property type="entry name" value="PID"/>
    <property type="match status" value="1"/>
</dbReference>
<gene>
    <name evidence="5" type="ORF">B4U79_18238</name>
    <name evidence="4" type="ORF">B4U79_18281</name>
    <name evidence="3" type="ORF">B4U79_18282</name>
    <name evidence="2" type="ORF">B4U79_18333</name>
</gene>
<dbReference type="OrthoDB" id="295078at2759"/>
<dbReference type="PROSITE" id="PS01179">
    <property type="entry name" value="PID"/>
    <property type="match status" value="1"/>
</dbReference>
<name>A0A3S4QPG4_9ACAR</name>
<dbReference type="EMBL" id="NCKU01003802">
    <property type="protein sequence ID" value="RWS06896.1"/>
    <property type="molecule type" value="Genomic_DNA"/>
</dbReference>
<evidence type="ECO:0000313" key="4">
    <source>
        <dbReference type="EMBL" id="RWS06085.1"/>
    </source>
</evidence>
<dbReference type="EMBL" id="NCKU01005017">
    <property type="protein sequence ID" value="RWS05116.1"/>
    <property type="molecule type" value="Genomic_DNA"/>
</dbReference>
<accession>A0A3S4QPG4</accession>
<proteinExistence type="predicted"/>
<protein>
    <submittedName>
        <fullName evidence="3">TBC1 domain family member 4-like protein</fullName>
    </submittedName>
</protein>
<comment type="caution">
    <text evidence="3">The sequence shown here is derived from an EMBL/GenBank/DDBJ whole genome shotgun (WGS) entry which is preliminary data.</text>
</comment>
<feature type="domain" description="PID" evidence="1">
    <location>
        <begin position="68"/>
        <end position="181"/>
    </location>
</feature>
<evidence type="ECO:0000313" key="3">
    <source>
        <dbReference type="EMBL" id="RWS06081.1"/>
    </source>
</evidence>
<keyword evidence="6" id="KW-1185">Reference proteome</keyword>
<evidence type="ECO:0000313" key="2">
    <source>
        <dbReference type="EMBL" id="RWS05116.1"/>
    </source>
</evidence>
<sequence length="232" mass="26435">MGPALFELYSSSYTTNRKKVLSQEKIVVDTDQKKAAKKSHSIPIIRSDDQRRAEVKPKAPIVVSRFRSFPVKFIGHSLLDRRNTLPMLPWIIAEIKRQPSTSMGEYGNQDVILEITDIALRATSVDNSSILFVHPLQNISKFEQTAADSRYFTYLVRDHPDSHFDCYVFQATDENIVKKALNALVFTENAFREKAINFMCLEESKTRNVHVLCTPSADLNSSMFFAITQKQA</sequence>
<dbReference type="Gene3D" id="2.30.29.30">
    <property type="entry name" value="Pleckstrin-homology domain (PH domain)/Phosphotyrosine-binding domain (PTB)"/>
    <property type="match status" value="1"/>
</dbReference>
<evidence type="ECO:0000313" key="6">
    <source>
        <dbReference type="Proteomes" id="UP000285301"/>
    </source>
</evidence>
<dbReference type="InterPro" id="IPR006020">
    <property type="entry name" value="PTB/PI_dom"/>
</dbReference>
<dbReference type="SUPFAM" id="SSF50729">
    <property type="entry name" value="PH domain-like"/>
    <property type="match status" value="1"/>
</dbReference>
<reference evidence="3" key="2">
    <citation type="submission" date="2018-11" db="EMBL/GenBank/DDBJ databases">
        <title>Trombidioid mite genomics.</title>
        <authorList>
            <person name="Dong X."/>
        </authorList>
    </citation>
    <scope>NUCLEOTIDE SEQUENCE</scope>
    <source>
        <strain evidence="3">UoL-WK</strain>
    </source>
</reference>
<dbReference type="AlphaFoldDB" id="A0A3S4QPG4"/>
<dbReference type="EMBL" id="NCKU01004346">
    <property type="protein sequence ID" value="RWS06081.1"/>
    <property type="molecule type" value="Genomic_DNA"/>
</dbReference>
<dbReference type="InterPro" id="IPR011993">
    <property type="entry name" value="PH-like_dom_sf"/>
</dbReference>